<dbReference type="InterPro" id="IPR001927">
    <property type="entry name" value="Na/Gal_symport"/>
</dbReference>
<keyword evidence="3 4" id="KW-0472">Membrane</keyword>
<sequence>MARLSEKIGYGLGDWASSMFWKIFSYYLPFFYSNIFGLTLKDAALLLLVTKIYDAVTDPMMGVIADRTRTRWGRYRPWLLWMALPFAVIGVLTFTTPMASYSGKLVWAYATYLAMMTAYTAINVPYGAMLGVVTVDSREKTVFSSYRMFFAYAGSFVAVAMFEPLVNLTGGGSSGWQRAMIVVGAIVMVLFWGCFALTHEHVKPAAERENGSVGRDLLHLATNGPWWILFAAAIGVLIFNSIRGGAAAYFFKDFVDGAPLMSNVVFTAGLFLAVGEIANMLGVVLAVPLSAKFGKKRTYIGAIAVTAILGAAFFFVPATVTGYWTMLALQIVISVAAGVTFPLLWSMYADVADHSELRHGRASTGLIFSSSSMAQKFGGALGSALILWLLAAFGYDTAGGATQSAEAITGVRLLMSWIPAAGSVIAAVAMMFYPLNEARISLIEKELKARR</sequence>
<dbReference type="NCBIfam" id="TIGR00792">
    <property type="entry name" value="gph"/>
    <property type="match status" value="1"/>
</dbReference>
<evidence type="ECO:0000256" key="1">
    <source>
        <dbReference type="ARBA" id="ARBA00022692"/>
    </source>
</evidence>
<dbReference type="EMBL" id="KJ095703">
    <property type="protein sequence ID" value="AIA99573.1"/>
    <property type="molecule type" value="Genomic_DNA"/>
</dbReference>
<dbReference type="AlphaFoldDB" id="A0A060D231"/>
<organism evidence="6">
    <name type="scientific">uncultured bacterium contig00010(2014)</name>
    <dbReference type="NCBI Taxonomy" id="1465626"/>
    <lineage>
        <taxon>Bacteria</taxon>
        <taxon>environmental samples</taxon>
    </lineage>
</organism>
<feature type="transmembrane region" description="Helical" evidence="4">
    <location>
        <begin position="149"/>
        <end position="167"/>
    </location>
</feature>
<feature type="transmembrane region" description="Helical" evidence="4">
    <location>
        <begin position="263"/>
        <end position="287"/>
    </location>
</feature>
<feature type="transmembrane region" description="Helical" evidence="4">
    <location>
        <begin position="20"/>
        <end position="40"/>
    </location>
</feature>
<dbReference type="InterPro" id="IPR039672">
    <property type="entry name" value="MFS_2"/>
</dbReference>
<dbReference type="GO" id="GO:0006814">
    <property type="term" value="P:sodium ion transport"/>
    <property type="evidence" value="ECO:0007669"/>
    <property type="project" value="InterPro"/>
</dbReference>
<dbReference type="InterPro" id="IPR020846">
    <property type="entry name" value="MFS_dom"/>
</dbReference>
<dbReference type="SUPFAM" id="SSF103473">
    <property type="entry name" value="MFS general substrate transporter"/>
    <property type="match status" value="1"/>
</dbReference>
<name>A0A060D231_9BACT</name>
<dbReference type="PANTHER" id="PTHR11328:SF24">
    <property type="entry name" value="MAJOR FACILITATOR SUPERFAMILY (MFS) PROFILE DOMAIN-CONTAINING PROTEIN"/>
    <property type="match status" value="1"/>
</dbReference>
<dbReference type="PROSITE" id="PS50850">
    <property type="entry name" value="MFS"/>
    <property type="match status" value="1"/>
</dbReference>
<evidence type="ECO:0000256" key="3">
    <source>
        <dbReference type="ARBA" id="ARBA00023136"/>
    </source>
</evidence>
<protein>
    <recommendedName>
        <fullName evidence="5">Major facilitator superfamily (MFS) profile domain-containing protein</fullName>
    </recommendedName>
</protein>
<dbReference type="GO" id="GO:0015293">
    <property type="term" value="F:symporter activity"/>
    <property type="evidence" value="ECO:0007669"/>
    <property type="project" value="InterPro"/>
</dbReference>
<evidence type="ECO:0000256" key="2">
    <source>
        <dbReference type="ARBA" id="ARBA00022989"/>
    </source>
</evidence>
<dbReference type="PANTHER" id="PTHR11328">
    <property type="entry name" value="MAJOR FACILITATOR SUPERFAMILY DOMAIN-CONTAINING PROTEIN"/>
    <property type="match status" value="1"/>
</dbReference>
<dbReference type="CDD" id="cd17332">
    <property type="entry name" value="MFS_MelB_like"/>
    <property type="match status" value="1"/>
</dbReference>
<feature type="transmembrane region" description="Helical" evidence="4">
    <location>
        <begin position="415"/>
        <end position="435"/>
    </location>
</feature>
<evidence type="ECO:0000256" key="4">
    <source>
        <dbReference type="SAM" id="Phobius"/>
    </source>
</evidence>
<dbReference type="GO" id="GO:0008643">
    <property type="term" value="P:carbohydrate transport"/>
    <property type="evidence" value="ECO:0007669"/>
    <property type="project" value="InterPro"/>
</dbReference>
<dbReference type="Pfam" id="PF13347">
    <property type="entry name" value="MFS_2"/>
    <property type="match status" value="1"/>
</dbReference>
<keyword evidence="1 4" id="KW-0812">Transmembrane</keyword>
<feature type="transmembrane region" description="Helical" evidence="4">
    <location>
        <begin position="377"/>
        <end position="395"/>
    </location>
</feature>
<reference evidence="6" key="1">
    <citation type="journal article" date="2014" name="Microb. Ecol.">
        <title>Phylogenetic and Functional Analysis of Gut Microbiota of a Fungus-Growing Higher Termite: Bacteroidetes from Higher Termites Are a Rich Source of beta-Glucosidase Genes.</title>
        <authorList>
            <person name="Zhang M."/>
            <person name="Liu N."/>
            <person name="Qian C."/>
            <person name="Wang Q."/>
            <person name="Wang Q."/>
            <person name="Long Y."/>
            <person name="Huang Y."/>
            <person name="Zhou Z."/>
            <person name="Yan X."/>
        </authorList>
    </citation>
    <scope>NUCLEOTIDE SEQUENCE</scope>
</reference>
<keyword evidence="2 4" id="KW-1133">Transmembrane helix</keyword>
<proteinExistence type="predicted"/>
<feature type="domain" description="Major facilitator superfamily (MFS) profile" evidence="5">
    <location>
        <begin position="228"/>
        <end position="451"/>
    </location>
</feature>
<feature type="transmembrane region" description="Helical" evidence="4">
    <location>
        <begin position="179"/>
        <end position="198"/>
    </location>
</feature>
<accession>A0A060D231</accession>
<feature type="transmembrane region" description="Helical" evidence="4">
    <location>
        <begin position="78"/>
        <end position="100"/>
    </location>
</feature>
<feature type="transmembrane region" description="Helical" evidence="4">
    <location>
        <begin position="106"/>
        <end position="128"/>
    </location>
</feature>
<dbReference type="Gene3D" id="1.20.1250.20">
    <property type="entry name" value="MFS general substrate transporter like domains"/>
    <property type="match status" value="2"/>
</dbReference>
<dbReference type="InterPro" id="IPR036259">
    <property type="entry name" value="MFS_trans_sf"/>
</dbReference>
<feature type="transmembrane region" description="Helical" evidence="4">
    <location>
        <begin position="299"/>
        <end position="317"/>
    </location>
</feature>
<feature type="transmembrane region" description="Helical" evidence="4">
    <location>
        <begin position="323"/>
        <end position="345"/>
    </location>
</feature>
<evidence type="ECO:0000313" key="6">
    <source>
        <dbReference type="EMBL" id="AIA99573.1"/>
    </source>
</evidence>
<feature type="transmembrane region" description="Helical" evidence="4">
    <location>
        <begin position="226"/>
        <end position="251"/>
    </location>
</feature>
<evidence type="ECO:0000259" key="5">
    <source>
        <dbReference type="PROSITE" id="PS50850"/>
    </source>
</evidence>
<dbReference type="GO" id="GO:0005886">
    <property type="term" value="C:plasma membrane"/>
    <property type="evidence" value="ECO:0007669"/>
    <property type="project" value="TreeGrafter"/>
</dbReference>